<keyword evidence="1 3" id="KW-0343">GTPase activation</keyword>
<dbReference type="GO" id="GO:0042254">
    <property type="term" value="P:ribosome biogenesis"/>
    <property type="evidence" value="ECO:0007669"/>
    <property type="project" value="UniProtKB-KW"/>
</dbReference>
<comment type="similarity">
    <text evidence="3">Belongs to the YihI family.</text>
</comment>
<accession>A0A240EQN9</accession>
<dbReference type="OrthoDB" id="5677577at2"/>
<dbReference type="HAMAP" id="MF_01058">
    <property type="entry name" value="GAP_YihI"/>
    <property type="match status" value="1"/>
</dbReference>
<feature type="compositionally biased region" description="Basic residues" evidence="4">
    <location>
        <begin position="32"/>
        <end position="46"/>
    </location>
</feature>
<feature type="compositionally biased region" description="Basic and acidic residues" evidence="4">
    <location>
        <begin position="22"/>
        <end position="31"/>
    </location>
</feature>
<feature type="compositionally biased region" description="Basic and acidic residues" evidence="4">
    <location>
        <begin position="77"/>
        <end position="90"/>
    </location>
</feature>
<keyword evidence="2 3" id="KW-0690">Ribosome biogenesis</keyword>
<feature type="compositionally biased region" description="Polar residues" evidence="4">
    <location>
        <begin position="155"/>
        <end position="169"/>
    </location>
</feature>
<feature type="region of interest" description="Disordered" evidence="4">
    <location>
        <begin position="1"/>
        <end position="90"/>
    </location>
</feature>
<proteinExistence type="inferred from homology"/>
<dbReference type="InterPro" id="IPR007336">
    <property type="entry name" value="YihI"/>
</dbReference>
<gene>
    <name evidence="3 5" type="primary">yihI</name>
    <name evidence="5" type="ORF">VTH8203_04674</name>
</gene>
<evidence type="ECO:0000313" key="6">
    <source>
        <dbReference type="Proteomes" id="UP000219336"/>
    </source>
</evidence>
<comment type="subunit">
    <text evidence="3">Interacts with Der.</text>
</comment>
<dbReference type="GO" id="GO:0005096">
    <property type="term" value="F:GTPase activator activity"/>
    <property type="evidence" value="ECO:0007669"/>
    <property type="project" value="UniProtKB-KW"/>
</dbReference>
<dbReference type="NCBIfam" id="NF003560">
    <property type="entry name" value="PRK05244.1-1"/>
    <property type="match status" value="1"/>
</dbReference>
<organism evidence="5 6">
    <name type="scientific">Vibrio thalassae</name>
    <dbReference type="NCBI Taxonomy" id="1243014"/>
    <lineage>
        <taxon>Bacteria</taxon>
        <taxon>Pseudomonadati</taxon>
        <taxon>Pseudomonadota</taxon>
        <taxon>Gammaproteobacteria</taxon>
        <taxon>Vibrionales</taxon>
        <taxon>Vibrionaceae</taxon>
        <taxon>Vibrio</taxon>
    </lineage>
</organism>
<protein>
    <recommendedName>
        <fullName evidence="3">Der GTPase-activating protein YihI</fullName>
    </recommendedName>
</protein>
<dbReference type="Proteomes" id="UP000219336">
    <property type="component" value="Unassembled WGS sequence"/>
</dbReference>
<evidence type="ECO:0000256" key="3">
    <source>
        <dbReference type="HAMAP-Rule" id="MF_01058"/>
    </source>
</evidence>
<evidence type="ECO:0000313" key="5">
    <source>
        <dbReference type="EMBL" id="SNX50997.1"/>
    </source>
</evidence>
<dbReference type="AlphaFoldDB" id="A0A240EQN9"/>
<sequence>MSRKKKSRKPGANPAPVVVTRNRTEADVEGRLRKRLKKRKGQKSGSRHSDGSKAKQTGAAVKLDPRLGSKKKIPLIVEDKKKPSKQERRLSAEQELDMLENDAQLNVLLDRLESGENLGAGLQKYVDEKLDRIEVLMNRLGLMEPEMDDEFESSMVEQPRQSKSKTSSDADLLSQFEELDIDQFKD</sequence>
<name>A0A240EQN9_9VIBR</name>
<dbReference type="RefSeq" id="WP_096995833.1">
    <property type="nucleotide sequence ID" value="NZ_JBHSII010000001.1"/>
</dbReference>
<comment type="function">
    <text evidence="3">A GTPase-activating protein (GAP) that modifies Der/EngA GTPase function. May play a role in ribosome biogenesis.</text>
</comment>
<evidence type="ECO:0000256" key="2">
    <source>
        <dbReference type="ARBA" id="ARBA00022517"/>
    </source>
</evidence>
<dbReference type="Pfam" id="PF04220">
    <property type="entry name" value="YihI"/>
    <property type="match status" value="1"/>
</dbReference>
<reference evidence="6" key="1">
    <citation type="submission" date="2016-06" db="EMBL/GenBank/DDBJ databases">
        <authorList>
            <person name="Rodrigo-Torres L."/>
            <person name="Arahal R.D."/>
            <person name="Lucena T."/>
        </authorList>
    </citation>
    <scope>NUCLEOTIDE SEQUENCE [LARGE SCALE GENOMIC DNA]</scope>
    <source>
        <strain evidence="6">CECT8203</strain>
    </source>
</reference>
<evidence type="ECO:0000256" key="1">
    <source>
        <dbReference type="ARBA" id="ARBA00022468"/>
    </source>
</evidence>
<feature type="region of interest" description="Disordered" evidence="4">
    <location>
        <begin position="146"/>
        <end position="173"/>
    </location>
</feature>
<dbReference type="EMBL" id="OANU01000192">
    <property type="protein sequence ID" value="SNX50997.1"/>
    <property type="molecule type" value="Genomic_DNA"/>
</dbReference>
<keyword evidence="6" id="KW-1185">Reference proteome</keyword>
<evidence type="ECO:0000256" key="4">
    <source>
        <dbReference type="SAM" id="MobiDB-lite"/>
    </source>
</evidence>